<organism evidence="2 3">
    <name type="scientific">Papio anubis</name>
    <name type="common">Olive baboon</name>
    <dbReference type="NCBI Taxonomy" id="9555"/>
    <lineage>
        <taxon>Eukaryota</taxon>
        <taxon>Metazoa</taxon>
        <taxon>Chordata</taxon>
        <taxon>Craniata</taxon>
        <taxon>Vertebrata</taxon>
        <taxon>Euteleostomi</taxon>
        <taxon>Mammalia</taxon>
        <taxon>Eutheria</taxon>
        <taxon>Euarchontoglires</taxon>
        <taxon>Primates</taxon>
        <taxon>Haplorrhini</taxon>
        <taxon>Catarrhini</taxon>
        <taxon>Cercopithecidae</taxon>
        <taxon>Cercopithecinae</taxon>
        <taxon>Papio</taxon>
    </lineage>
</organism>
<dbReference type="Proteomes" id="UP000028761">
    <property type="component" value="Chromosome 19"/>
</dbReference>
<reference evidence="2 3" key="1">
    <citation type="submission" date="2012-03" db="EMBL/GenBank/DDBJ databases">
        <title>Whole Genome Assembly of Papio anubis.</title>
        <authorList>
            <person name="Liu Y.L."/>
            <person name="Abraham K.A."/>
            <person name="Akbar H.A."/>
            <person name="Ali S.A."/>
            <person name="Anosike U.A."/>
            <person name="Aqrawi P.A."/>
            <person name="Arias F.A."/>
            <person name="Attaway T.A."/>
            <person name="Awwad R.A."/>
            <person name="Babu C.B."/>
            <person name="Bandaranaike D.B."/>
            <person name="Battles P.B."/>
            <person name="Bell A.B."/>
            <person name="Beltran B.B."/>
            <person name="Berhane-Mersha D.B."/>
            <person name="Bess C.B."/>
            <person name="Bickham C.B."/>
            <person name="Bolden T.B."/>
            <person name="Carter K.C."/>
            <person name="Chau D.C."/>
            <person name="Chavez A.C."/>
            <person name="Clerc-Blankenburg K.C."/>
            <person name="Coyle M.C."/>
            <person name="Dao M.D."/>
            <person name="Davila M.L.D."/>
            <person name="Davy-Carroll L.D."/>
            <person name="Denson S.D."/>
            <person name="Dinh H.D."/>
            <person name="Fernandez S.F."/>
            <person name="Fernando P.F."/>
            <person name="Forbes L.F."/>
            <person name="Francis C.F."/>
            <person name="Francisco L.F."/>
            <person name="Fu Q.F."/>
            <person name="Garcia-Iii R.G."/>
            <person name="Garrett T.G."/>
            <person name="Gross S.G."/>
            <person name="Gubbala S.G."/>
            <person name="Hirani K.H."/>
            <person name="Hogues M.H."/>
            <person name="Hollins B.H."/>
            <person name="Jackson L.J."/>
            <person name="Javaid M.J."/>
            <person name="Jhangiani S.J."/>
            <person name="Johnson A.J."/>
            <person name="Johnson B.J."/>
            <person name="Jones J.J."/>
            <person name="Joshi V.J."/>
            <person name="Kalu J.K."/>
            <person name="Khan N.K."/>
            <person name="Korchina V.K."/>
            <person name="Kovar C.K."/>
            <person name="Lago L.L."/>
            <person name="Lara F.L."/>
            <person name="Le T.-K.L."/>
            <person name="Lee S.L."/>
            <person name="Legall-Iii F.L."/>
            <person name="Lemon S.L."/>
            <person name="Liu J.L."/>
            <person name="Liu Y.-S.L."/>
            <person name="Liyanage D.L."/>
            <person name="Lopez J.L."/>
            <person name="Lorensuhewa L.L."/>
            <person name="Mata R.M."/>
            <person name="Mathew T.M."/>
            <person name="Mercado C.M."/>
            <person name="Mercado I.M."/>
            <person name="Morales K.M."/>
            <person name="Morgan M.M."/>
            <person name="Munidasa M.M."/>
            <person name="Ngo D.N."/>
            <person name="Nguyen L.N."/>
            <person name="Nguyen T.N."/>
            <person name="Nguyen N.N."/>
            <person name="Obregon M.O."/>
            <person name="Okwuonu G.O."/>
            <person name="Ongeri F.O."/>
            <person name="Onwere C.O."/>
            <person name="Osifeso I.O."/>
            <person name="Parra A.P."/>
            <person name="Patil S.P."/>
            <person name="Perez A.P."/>
            <person name="Perez Y.P."/>
            <person name="Pham C.P."/>
            <person name="Pu L.-L.P."/>
            <person name="Puazo M.P."/>
            <person name="Quiroz J.Q."/>
            <person name="Rouhana J.R."/>
            <person name="Ruiz M.R."/>
            <person name="Ruiz S.-J.R."/>
            <person name="Saada N.S."/>
            <person name="Santibanez J.S."/>
            <person name="Scheel M.S."/>
            <person name="Schneider B.S."/>
            <person name="Simmons D.S."/>
            <person name="Sisson I.S."/>
            <person name="Tang L.-Y.T."/>
            <person name="Thornton R.T."/>
            <person name="Tisius J.T."/>
            <person name="Toledanes G.T."/>
            <person name="Trejos Z.T."/>
            <person name="Usmani K.U."/>
            <person name="Varghese R.V."/>
            <person name="Vattathil S.V."/>
            <person name="Vee V.V."/>
            <person name="Walker D.W."/>
            <person name="Weissenberger G.W."/>
            <person name="White C.W."/>
            <person name="Williams A.W."/>
            <person name="Woodworth J.W."/>
            <person name="Wright R.W."/>
            <person name="Zhu Y.Z."/>
            <person name="Han Y.H."/>
            <person name="Newsham I.N."/>
            <person name="Nazareth L.N."/>
            <person name="Worley K.W."/>
            <person name="Muzny D.M."/>
            <person name="Rogers J.R."/>
            <person name="Gibbs R.G."/>
        </authorList>
    </citation>
    <scope>NUCLEOTIDE SEQUENCE [LARGE SCALE GENOMIC DNA]</scope>
</reference>
<dbReference type="AlphaFoldDB" id="A0A8I5NUD0"/>
<dbReference type="Ensembl" id="ENSPANT00000061606.1">
    <property type="protein sequence ID" value="ENSPANP00000055850.1"/>
    <property type="gene ID" value="ENSPANG00000042621.1"/>
</dbReference>
<evidence type="ECO:0000313" key="2">
    <source>
        <dbReference type="Ensembl" id="ENSPANP00000055850.1"/>
    </source>
</evidence>
<feature type="compositionally biased region" description="Basic and acidic residues" evidence="1">
    <location>
        <begin position="1"/>
        <end position="15"/>
    </location>
</feature>
<evidence type="ECO:0000256" key="1">
    <source>
        <dbReference type="SAM" id="MobiDB-lite"/>
    </source>
</evidence>
<dbReference type="OMA" id="ISRVWWR"/>
<accession>A0A8I5NUD0</accession>
<proteinExistence type="predicted"/>
<keyword evidence="3" id="KW-1185">Reference proteome</keyword>
<sequence length="71" mass="7744">TGGSRRSGDRDHPGSHGETPSLLKTQKISRVWWRALVVPATPEAEAGEWREPGRWSLQGAKTAPLHSSLSD</sequence>
<name>A0A8I5NUD0_PAPAN</name>
<protein>
    <submittedName>
        <fullName evidence="2">Uncharacterized protein</fullName>
    </submittedName>
</protein>
<reference evidence="2" key="3">
    <citation type="submission" date="2025-09" db="UniProtKB">
        <authorList>
            <consortium name="Ensembl"/>
        </authorList>
    </citation>
    <scope>IDENTIFICATION</scope>
</reference>
<feature type="region of interest" description="Disordered" evidence="1">
    <location>
        <begin position="1"/>
        <end position="24"/>
    </location>
</feature>
<feature type="region of interest" description="Disordered" evidence="1">
    <location>
        <begin position="42"/>
        <end position="71"/>
    </location>
</feature>
<dbReference type="GeneTree" id="ENSGT01130000278632"/>
<reference evidence="2" key="2">
    <citation type="submission" date="2025-08" db="UniProtKB">
        <authorList>
            <consortium name="Ensembl"/>
        </authorList>
    </citation>
    <scope>IDENTIFICATION</scope>
</reference>
<evidence type="ECO:0000313" key="3">
    <source>
        <dbReference type="Proteomes" id="UP000028761"/>
    </source>
</evidence>